<organism evidence="4 5">
    <name type="scientific">Anthostomella pinea</name>
    <dbReference type="NCBI Taxonomy" id="933095"/>
    <lineage>
        <taxon>Eukaryota</taxon>
        <taxon>Fungi</taxon>
        <taxon>Dikarya</taxon>
        <taxon>Ascomycota</taxon>
        <taxon>Pezizomycotina</taxon>
        <taxon>Sordariomycetes</taxon>
        <taxon>Xylariomycetidae</taxon>
        <taxon>Xylariales</taxon>
        <taxon>Xylariaceae</taxon>
        <taxon>Anthostomella</taxon>
    </lineage>
</organism>
<evidence type="ECO:0000313" key="5">
    <source>
        <dbReference type="Proteomes" id="UP001295740"/>
    </source>
</evidence>
<feature type="compositionally biased region" description="Low complexity" evidence="1">
    <location>
        <begin position="146"/>
        <end position="167"/>
    </location>
</feature>
<dbReference type="CDD" id="cd12087">
    <property type="entry name" value="TM_EGFR-like"/>
    <property type="match status" value="1"/>
</dbReference>
<feature type="region of interest" description="Disordered" evidence="1">
    <location>
        <begin position="360"/>
        <end position="385"/>
    </location>
</feature>
<feature type="compositionally biased region" description="Basic and acidic residues" evidence="1">
    <location>
        <begin position="249"/>
        <end position="260"/>
    </location>
</feature>
<keyword evidence="3" id="KW-0732">Signal</keyword>
<feature type="region of interest" description="Disordered" evidence="1">
    <location>
        <begin position="220"/>
        <end position="317"/>
    </location>
</feature>
<feature type="compositionally biased region" description="Basic and acidic residues" evidence="1">
    <location>
        <begin position="372"/>
        <end position="385"/>
    </location>
</feature>
<keyword evidence="5" id="KW-1185">Reference proteome</keyword>
<keyword evidence="2" id="KW-1133">Transmembrane helix</keyword>
<keyword evidence="2" id="KW-0812">Transmembrane</keyword>
<evidence type="ECO:0000313" key="4">
    <source>
        <dbReference type="EMBL" id="CAJ2501056.1"/>
    </source>
</evidence>
<evidence type="ECO:0000256" key="3">
    <source>
        <dbReference type="SAM" id="SignalP"/>
    </source>
</evidence>
<feature type="transmembrane region" description="Helical" evidence="2">
    <location>
        <begin position="193"/>
        <end position="216"/>
    </location>
</feature>
<evidence type="ECO:0000256" key="2">
    <source>
        <dbReference type="SAM" id="Phobius"/>
    </source>
</evidence>
<dbReference type="EMBL" id="CAUWAG010000003">
    <property type="protein sequence ID" value="CAJ2501056.1"/>
    <property type="molecule type" value="Genomic_DNA"/>
</dbReference>
<evidence type="ECO:0000256" key="1">
    <source>
        <dbReference type="SAM" id="MobiDB-lite"/>
    </source>
</evidence>
<feature type="chain" id="PRO_5042527224" evidence="3">
    <location>
        <begin position="23"/>
        <end position="385"/>
    </location>
</feature>
<sequence>MPTIRGPLWALHLAAVLSAASAASIRPESIFERGNSCAANFTKCSQAGLPDNFCCEAGTSCLVLAGSTTVLCCPSGSSCDTINPITCNVALQDAAANPAAEIKTTVLDGKLETCSTGCCPYGYSCVNDNCVMDQDQSKKPAGKSNPTTSSTHAAPTTTASSKPSTTAVQGGVTSAAPSKETTDPTAANTMNTAAIVGGVVGGIAAIGLIAVAVMVCRRRRKKEQKMRQNRSSSWGNIGNIPISAPMPHADYDGNRQDFLSKARSTSVASTPTQAQERFPPNSPYSPYSSSGRPESEMSDAPRSYHPSAEVGGLHGERNLTDMAHRYSGTSIASRERRQHSAGSESINIFADALTVGGGSAARPLTTWTDIQSHAERVPDSPVRRR</sequence>
<reference evidence="4" key="1">
    <citation type="submission" date="2023-10" db="EMBL/GenBank/DDBJ databases">
        <authorList>
            <person name="Hackl T."/>
        </authorList>
    </citation>
    <scope>NUCLEOTIDE SEQUENCE</scope>
</reference>
<protein>
    <submittedName>
        <fullName evidence="4">Uu.00g039090.m01.CDS01</fullName>
    </submittedName>
</protein>
<keyword evidence="2" id="KW-0472">Membrane</keyword>
<gene>
    <name evidence="4" type="ORF">KHLLAP_LOCUS1524</name>
</gene>
<feature type="compositionally biased region" description="Polar residues" evidence="1">
    <location>
        <begin position="262"/>
        <end position="275"/>
    </location>
</feature>
<dbReference type="AlphaFoldDB" id="A0AAI8VAZ4"/>
<comment type="caution">
    <text evidence="4">The sequence shown here is derived from an EMBL/GenBank/DDBJ whole genome shotgun (WGS) entry which is preliminary data.</text>
</comment>
<name>A0AAI8VAZ4_9PEZI</name>
<feature type="signal peptide" evidence="3">
    <location>
        <begin position="1"/>
        <end position="22"/>
    </location>
</feature>
<dbReference type="Proteomes" id="UP001295740">
    <property type="component" value="Unassembled WGS sequence"/>
</dbReference>
<proteinExistence type="predicted"/>
<feature type="region of interest" description="Disordered" evidence="1">
    <location>
        <begin position="136"/>
        <end position="185"/>
    </location>
</feature>
<accession>A0AAI8VAZ4</accession>